<evidence type="ECO:0000256" key="4">
    <source>
        <dbReference type="ARBA" id="ARBA00022490"/>
    </source>
</evidence>
<evidence type="ECO:0000313" key="7">
    <source>
        <dbReference type="EMBL" id="NMM46784.1"/>
    </source>
</evidence>
<gene>
    <name evidence="7" type="ORF">HH304_00125</name>
</gene>
<sequence length="156" mass="18426">MDKLVIKEALVKYSRYCAMREVCSSDIRKKLLNDKKLGLSKAQTNKIIDILIDEGFINEERFAAAFVNDHYKFNKWGRIKIKYMLNSKGIKEQYIDNALKSIPSEEYLDILRSLMKEKWSKLEKEEDYYTKKMKCANFLAGRGFESDLIFNEIEKL</sequence>
<dbReference type="InterPro" id="IPR053925">
    <property type="entry name" value="RecX_HTH_3rd"/>
</dbReference>
<dbReference type="InterPro" id="IPR053924">
    <property type="entry name" value="RecX_HTH_2nd"/>
</dbReference>
<protein>
    <recommendedName>
        <fullName evidence="3">Regulatory protein RecX</fullName>
    </recommendedName>
</protein>
<dbReference type="GO" id="GO:0005737">
    <property type="term" value="C:cytoplasm"/>
    <property type="evidence" value="ECO:0007669"/>
    <property type="project" value="UniProtKB-SubCell"/>
</dbReference>
<evidence type="ECO:0000259" key="6">
    <source>
        <dbReference type="Pfam" id="PF21981"/>
    </source>
</evidence>
<accession>A0A848IX00</accession>
<comment type="caution">
    <text evidence="7">The sequence shown here is derived from an EMBL/GenBank/DDBJ whole genome shotgun (WGS) entry which is preliminary data.</text>
</comment>
<dbReference type="PANTHER" id="PTHR33602">
    <property type="entry name" value="REGULATORY PROTEIN RECX FAMILY PROTEIN"/>
    <property type="match status" value="1"/>
</dbReference>
<keyword evidence="8" id="KW-1185">Reference proteome</keyword>
<dbReference type="RefSeq" id="WP_169677418.1">
    <property type="nucleotide sequence ID" value="NZ_JABBNU010000001.1"/>
</dbReference>
<comment type="similarity">
    <text evidence="2">Belongs to the RecX family.</text>
</comment>
<organism evidence="7 8">
    <name type="scientific">Marinigracilibium pacificum</name>
    <dbReference type="NCBI Taxonomy" id="2729599"/>
    <lineage>
        <taxon>Bacteria</taxon>
        <taxon>Pseudomonadati</taxon>
        <taxon>Bacteroidota</taxon>
        <taxon>Cytophagia</taxon>
        <taxon>Cytophagales</taxon>
        <taxon>Flammeovirgaceae</taxon>
        <taxon>Marinigracilibium</taxon>
    </lineage>
</organism>
<reference evidence="7 8" key="1">
    <citation type="submission" date="2020-04" db="EMBL/GenBank/DDBJ databases">
        <title>Flammeovirgaceae bacterium KN852 isolated from deep sea.</title>
        <authorList>
            <person name="Zhang D.-C."/>
        </authorList>
    </citation>
    <scope>NUCLEOTIDE SEQUENCE [LARGE SCALE GENOMIC DNA]</scope>
    <source>
        <strain evidence="7 8">KN852</strain>
    </source>
</reference>
<dbReference type="AlphaFoldDB" id="A0A848IX00"/>
<dbReference type="EMBL" id="JABBNU010000001">
    <property type="protein sequence ID" value="NMM46784.1"/>
    <property type="molecule type" value="Genomic_DNA"/>
</dbReference>
<dbReference type="InterPro" id="IPR036388">
    <property type="entry name" value="WH-like_DNA-bd_sf"/>
</dbReference>
<evidence type="ECO:0000259" key="5">
    <source>
        <dbReference type="Pfam" id="PF02631"/>
    </source>
</evidence>
<dbReference type="Gene3D" id="1.10.10.10">
    <property type="entry name" value="Winged helix-like DNA-binding domain superfamily/Winged helix DNA-binding domain"/>
    <property type="match status" value="2"/>
</dbReference>
<name>A0A848IX00_9BACT</name>
<feature type="domain" description="RecX second three-helical" evidence="5">
    <location>
        <begin position="58"/>
        <end position="99"/>
    </location>
</feature>
<feature type="domain" description="RecX third three-helical" evidence="6">
    <location>
        <begin position="105"/>
        <end position="150"/>
    </location>
</feature>
<evidence type="ECO:0000256" key="2">
    <source>
        <dbReference type="ARBA" id="ARBA00009695"/>
    </source>
</evidence>
<evidence type="ECO:0000256" key="1">
    <source>
        <dbReference type="ARBA" id="ARBA00004496"/>
    </source>
</evidence>
<evidence type="ECO:0000256" key="3">
    <source>
        <dbReference type="ARBA" id="ARBA00018111"/>
    </source>
</evidence>
<comment type="subcellular location">
    <subcellularLocation>
        <location evidence="1">Cytoplasm</location>
    </subcellularLocation>
</comment>
<dbReference type="Proteomes" id="UP000559010">
    <property type="component" value="Unassembled WGS sequence"/>
</dbReference>
<dbReference type="InterPro" id="IPR003783">
    <property type="entry name" value="Regulatory_RecX"/>
</dbReference>
<dbReference type="GO" id="GO:0006282">
    <property type="term" value="P:regulation of DNA repair"/>
    <property type="evidence" value="ECO:0007669"/>
    <property type="project" value="InterPro"/>
</dbReference>
<dbReference type="PANTHER" id="PTHR33602:SF1">
    <property type="entry name" value="REGULATORY PROTEIN RECX FAMILY PROTEIN"/>
    <property type="match status" value="1"/>
</dbReference>
<keyword evidence="4" id="KW-0963">Cytoplasm</keyword>
<evidence type="ECO:0000313" key="8">
    <source>
        <dbReference type="Proteomes" id="UP000559010"/>
    </source>
</evidence>
<proteinExistence type="inferred from homology"/>
<dbReference type="Pfam" id="PF02631">
    <property type="entry name" value="RecX_HTH2"/>
    <property type="match status" value="1"/>
</dbReference>
<dbReference type="Pfam" id="PF21981">
    <property type="entry name" value="RecX_HTH3"/>
    <property type="match status" value="1"/>
</dbReference>